<sequence>MLNGIDKYIQRITVCFLYPDITDLNNNEIDDFQELFLNLLLDIKDGLCNQNGTS</sequence>
<proteinExistence type="predicted"/>
<dbReference type="EMBL" id="AP022322">
    <property type="protein sequence ID" value="BBU37181.1"/>
    <property type="molecule type" value="Genomic_DNA"/>
</dbReference>
<organism evidence="1 2">
    <name type="scientific">Veillonella orientalis</name>
    <dbReference type="NCBI Taxonomy" id="2682455"/>
    <lineage>
        <taxon>Bacteria</taxon>
        <taxon>Bacillati</taxon>
        <taxon>Bacillota</taxon>
        <taxon>Negativicutes</taxon>
        <taxon>Veillonellales</taxon>
        <taxon>Veillonellaceae</taxon>
        <taxon>Veillonella</taxon>
    </lineage>
</organism>
<evidence type="ECO:0000313" key="1">
    <source>
        <dbReference type="EMBL" id="BBU37181.1"/>
    </source>
</evidence>
<keyword evidence="2" id="KW-1185">Reference proteome</keyword>
<gene>
    <name evidence="1" type="ORF">VEIS1202513_17020</name>
</gene>
<protein>
    <submittedName>
        <fullName evidence="1">Uncharacterized protein</fullName>
    </submittedName>
</protein>
<name>A0ABN5XWU3_9FIRM</name>
<accession>A0ABN5XWU3</accession>
<dbReference type="Proteomes" id="UP000679260">
    <property type="component" value="Chromosome"/>
</dbReference>
<evidence type="ECO:0000313" key="2">
    <source>
        <dbReference type="Proteomes" id="UP000679260"/>
    </source>
</evidence>
<reference evidence="1 2" key="1">
    <citation type="submission" date="2020-01" db="EMBL/GenBank/DDBJ databases">
        <title>Veillonella burapaensis sp. nov., anaerobic, Gram-stain-negative coccus isolated from saliva of a Thai child.</title>
        <authorList>
            <person name="Mashima I."/>
            <person name="Theodorea C."/>
            <person name="Nakazawa F."/>
            <person name="Thaweboon B."/>
            <person name="Thaweboon S."/>
            <person name="Tamai R."/>
            <person name="Kiyoura Y."/>
        </authorList>
    </citation>
    <scope>NUCLEOTIDE SEQUENCE [LARGE SCALE GENOMIC DNA]</scope>
    <source>
        <strain evidence="1 2">S12025-13</strain>
    </source>
</reference>